<comment type="function">
    <text evidence="7">Phosphorolytic 3'-5' exoribonuclease that plays an important role in tRNA 3'-end maturation. Removes nucleotide residues following the 3'-CCA terminus of tRNAs; can also add nucleotides to the ends of RNA molecules by using nucleoside diphosphates as substrates, but this may not be physiologically important. Probably plays a role in initiation of 16S rRNA degradation (leading to ribosome degradation) during starvation.</text>
</comment>
<evidence type="ECO:0000256" key="6">
    <source>
        <dbReference type="ARBA" id="ARBA00022884"/>
    </source>
</evidence>
<feature type="domain" description="Exoribonuclease phosphorolytic" evidence="9">
    <location>
        <begin position="156"/>
        <end position="222"/>
    </location>
</feature>
<proteinExistence type="inferred from homology"/>
<dbReference type="EC" id="2.7.7.56" evidence="7"/>
<dbReference type="GO" id="GO:0000049">
    <property type="term" value="F:tRNA binding"/>
    <property type="evidence" value="ECO:0007669"/>
    <property type="project" value="UniProtKB-UniRule"/>
</dbReference>
<dbReference type="OrthoDB" id="9807456at2"/>
<protein>
    <recommendedName>
        <fullName evidence="7">Ribonuclease PH</fullName>
        <shortName evidence="7">RNase PH</shortName>
        <ecNumber evidence="7">2.7.7.56</ecNumber>
    </recommendedName>
    <alternativeName>
        <fullName evidence="7">tRNA nucleotidyltransferase</fullName>
    </alternativeName>
</protein>
<dbReference type="Pfam" id="PF03725">
    <property type="entry name" value="RNase_PH_C"/>
    <property type="match status" value="1"/>
</dbReference>
<sequence>MMRSDGRAPDQLRPISIEVGAAPYAEGSALIAYGNTRVLCTATIEDGVPAWMRGQQSGWVTAEYAMLPRATLQRTRRERNGPSGRTQEIQRLIGRSLRAAVDLSALGERTITIDCDVLQADGGTRTASISGGYVALALAVEYLARSGAVESMPALTPVAAVSAGIFQNVMLLDLCYEEDSQADLDCNIVMNAEGAFIEVQATAEGAPASRSQLDALLDLAERGIRQILAAQAAALASVLPNNTVSRNSEP</sequence>
<keyword evidence="6" id="KW-0694">RNA-binding</keyword>
<dbReference type="InterPro" id="IPR015847">
    <property type="entry name" value="ExoRNase_PH_dom2"/>
</dbReference>
<evidence type="ECO:0000256" key="4">
    <source>
        <dbReference type="ARBA" id="ARBA00022694"/>
    </source>
</evidence>
<reference evidence="10 11" key="1">
    <citation type="submission" date="2016-04" db="EMBL/GenBank/DDBJ databases">
        <title>Chloroflexus islandicus sp. nov., a thermophilic filamentous anoxygenic phototrophic bacterium from geyser Strokkur (Iceland).</title>
        <authorList>
            <person name="Gaisin V.A."/>
            <person name="Kalashnikov A.M."/>
            <person name="Sukhacheva M.V."/>
            <person name="Grouzdev D.S."/>
            <person name="Ivanov T.M."/>
            <person name="Kuznetsov B."/>
            <person name="Gorlenko V.M."/>
        </authorList>
    </citation>
    <scope>NUCLEOTIDE SEQUENCE [LARGE SCALE GENOMIC DNA]</scope>
    <source>
        <strain evidence="11">isl-2</strain>
    </source>
</reference>
<evidence type="ECO:0000256" key="3">
    <source>
        <dbReference type="ARBA" id="ARBA00022555"/>
    </source>
</evidence>
<comment type="similarity">
    <text evidence="1 7">Belongs to the RNase PH family.</text>
</comment>
<keyword evidence="11" id="KW-1185">Reference proteome</keyword>
<evidence type="ECO:0000256" key="1">
    <source>
        <dbReference type="ARBA" id="ARBA00006678"/>
    </source>
</evidence>
<evidence type="ECO:0000259" key="9">
    <source>
        <dbReference type="Pfam" id="PF03725"/>
    </source>
</evidence>
<comment type="catalytic activity">
    <reaction evidence="7">
        <text>tRNA(n+1) + phosphate = tRNA(n) + a ribonucleoside 5'-diphosphate</text>
        <dbReference type="Rhea" id="RHEA:10628"/>
        <dbReference type="Rhea" id="RHEA-COMP:17343"/>
        <dbReference type="Rhea" id="RHEA-COMP:17344"/>
        <dbReference type="ChEBI" id="CHEBI:43474"/>
        <dbReference type="ChEBI" id="CHEBI:57930"/>
        <dbReference type="ChEBI" id="CHEBI:173114"/>
        <dbReference type="EC" id="2.7.7.56"/>
    </reaction>
</comment>
<dbReference type="GO" id="GO:0000175">
    <property type="term" value="F:3'-5'-RNA exonuclease activity"/>
    <property type="evidence" value="ECO:0007669"/>
    <property type="project" value="UniProtKB-UniRule"/>
</dbReference>
<evidence type="ECO:0000256" key="5">
    <source>
        <dbReference type="ARBA" id="ARBA00022695"/>
    </source>
</evidence>
<dbReference type="GO" id="GO:0008033">
    <property type="term" value="P:tRNA processing"/>
    <property type="evidence" value="ECO:0007669"/>
    <property type="project" value="UniProtKB-UniRule"/>
</dbReference>
<keyword evidence="2 7" id="KW-0698">rRNA processing</keyword>
<dbReference type="PANTHER" id="PTHR11953:SF0">
    <property type="entry name" value="EXOSOME COMPLEX COMPONENT RRP41"/>
    <property type="match status" value="1"/>
</dbReference>
<dbReference type="EMBL" id="LWQS01000044">
    <property type="protein sequence ID" value="OAN46445.1"/>
    <property type="molecule type" value="Genomic_DNA"/>
</dbReference>
<dbReference type="GO" id="GO:0031125">
    <property type="term" value="P:rRNA 3'-end processing"/>
    <property type="evidence" value="ECO:0007669"/>
    <property type="project" value="UniProtKB-ARBA"/>
</dbReference>
<keyword evidence="5 7" id="KW-0548">Nucleotidyltransferase</keyword>
<dbReference type="NCBIfam" id="TIGR01966">
    <property type="entry name" value="RNasePH"/>
    <property type="match status" value="1"/>
</dbReference>
<dbReference type="InterPro" id="IPR027408">
    <property type="entry name" value="PNPase/RNase_PH_dom_sf"/>
</dbReference>
<keyword evidence="3 7" id="KW-0820">tRNA-binding</keyword>
<organism evidence="10 11">
    <name type="scientific">Chloroflexus islandicus</name>
    <dbReference type="NCBI Taxonomy" id="1707952"/>
    <lineage>
        <taxon>Bacteria</taxon>
        <taxon>Bacillati</taxon>
        <taxon>Chloroflexota</taxon>
        <taxon>Chloroflexia</taxon>
        <taxon>Chloroflexales</taxon>
        <taxon>Chloroflexineae</taxon>
        <taxon>Chloroflexaceae</taxon>
        <taxon>Chloroflexus</taxon>
    </lineage>
</organism>
<dbReference type="InterPro" id="IPR050080">
    <property type="entry name" value="RNase_PH"/>
</dbReference>
<evidence type="ECO:0000313" key="10">
    <source>
        <dbReference type="EMBL" id="OAN46445.1"/>
    </source>
</evidence>
<dbReference type="InterPro" id="IPR001247">
    <property type="entry name" value="ExoRNase_PH_dom1"/>
</dbReference>
<comment type="caution">
    <text evidence="10">The sequence shown here is derived from an EMBL/GenBank/DDBJ whole genome shotgun (WGS) entry which is preliminary data.</text>
</comment>
<dbReference type="InterPro" id="IPR018336">
    <property type="entry name" value="RNase_PH_CS"/>
</dbReference>
<evidence type="ECO:0000256" key="7">
    <source>
        <dbReference type="HAMAP-Rule" id="MF_00564"/>
    </source>
</evidence>
<dbReference type="SUPFAM" id="SSF54211">
    <property type="entry name" value="Ribosomal protein S5 domain 2-like"/>
    <property type="match status" value="1"/>
</dbReference>
<name>A0A178MEH7_9CHLR</name>
<dbReference type="GO" id="GO:0016075">
    <property type="term" value="P:rRNA catabolic process"/>
    <property type="evidence" value="ECO:0007669"/>
    <property type="project" value="UniProtKB-UniRule"/>
</dbReference>
<dbReference type="PROSITE" id="PS01277">
    <property type="entry name" value="RIBONUCLEASE_PH"/>
    <property type="match status" value="1"/>
</dbReference>
<feature type="binding site" evidence="7">
    <location>
        <begin position="123"/>
        <end position="125"/>
    </location>
    <ligand>
        <name>phosphate</name>
        <dbReference type="ChEBI" id="CHEBI:43474"/>
        <note>substrate</note>
    </ligand>
</feature>
<dbReference type="GO" id="GO:0009022">
    <property type="term" value="F:tRNA nucleotidyltransferase activity"/>
    <property type="evidence" value="ECO:0007669"/>
    <property type="project" value="UniProtKB-UniRule"/>
</dbReference>
<evidence type="ECO:0000256" key="2">
    <source>
        <dbReference type="ARBA" id="ARBA00022552"/>
    </source>
</evidence>
<evidence type="ECO:0000259" key="8">
    <source>
        <dbReference type="Pfam" id="PF01138"/>
    </source>
</evidence>
<comment type="subunit">
    <text evidence="7">Homohexameric ring arranged as a trimer of dimers.</text>
</comment>
<dbReference type="Pfam" id="PF01138">
    <property type="entry name" value="RNase_PH"/>
    <property type="match status" value="1"/>
</dbReference>
<evidence type="ECO:0000313" key="11">
    <source>
        <dbReference type="Proteomes" id="UP000078287"/>
    </source>
</evidence>
<dbReference type="InterPro" id="IPR036345">
    <property type="entry name" value="ExoRNase_PH_dom2_sf"/>
</dbReference>
<dbReference type="FunFam" id="3.30.230.70:FF:000003">
    <property type="entry name" value="Ribonuclease PH"/>
    <property type="match status" value="1"/>
</dbReference>
<dbReference type="STRING" id="1707952.A6A03_12280"/>
<dbReference type="InterPro" id="IPR020568">
    <property type="entry name" value="Ribosomal_Su5_D2-typ_SF"/>
</dbReference>
<feature type="binding site" evidence="7">
    <location>
        <position position="85"/>
    </location>
    <ligand>
        <name>phosphate</name>
        <dbReference type="ChEBI" id="CHEBI:43474"/>
        <note>substrate</note>
    </ligand>
</feature>
<dbReference type="RefSeq" id="WP_066785696.1">
    <property type="nucleotide sequence ID" value="NZ_LWQS01000044.1"/>
</dbReference>
<dbReference type="CDD" id="cd11362">
    <property type="entry name" value="RNase_PH_bact"/>
    <property type="match status" value="1"/>
</dbReference>
<keyword evidence="7" id="KW-0808">Transferase</keyword>
<dbReference type="Proteomes" id="UP000078287">
    <property type="component" value="Unassembled WGS sequence"/>
</dbReference>
<dbReference type="PANTHER" id="PTHR11953">
    <property type="entry name" value="EXOSOME COMPLEX COMPONENT"/>
    <property type="match status" value="1"/>
</dbReference>
<dbReference type="AlphaFoldDB" id="A0A178MEH7"/>
<keyword evidence="4 7" id="KW-0819">tRNA processing</keyword>
<gene>
    <name evidence="7" type="primary">rph</name>
    <name evidence="10" type="ORF">A6A03_12280</name>
</gene>
<feature type="domain" description="Exoribonuclease phosphorolytic" evidence="8">
    <location>
        <begin position="11"/>
        <end position="139"/>
    </location>
</feature>
<dbReference type="InterPro" id="IPR002381">
    <property type="entry name" value="RNase_PH_bac-type"/>
</dbReference>
<dbReference type="Gene3D" id="3.30.230.70">
    <property type="entry name" value="GHMP Kinase, N-terminal domain"/>
    <property type="match status" value="1"/>
</dbReference>
<dbReference type="HAMAP" id="MF_00564">
    <property type="entry name" value="RNase_PH"/>
    <property type="match status" value="1"/>
</dbReference>
<accession>A0A178MEH7</accession>
<dbReference type="SUPFAM" id="SSF55666">
    <property type="entry name" value="Ribonuclease PH domain 2-like"/>
    <property type="match status" value="1"/>
</dbReference>